<protein>
    <submittedName>
        <fullName evidence="1">Uncharacterized protein</fullName>
    </submittedName>
</protein>
<evidence type="ECO:0000313" key="1">
    <source>
        <dbReference type="EMBL" id="KAH3794069.1"/>
    </source>
</evidence>
<dbReference type="Proteomes" id="UP000828390">
    <property type="component" value="Unassembled WGS sequence"/>
</dbReference>
<comment type="caution">
    <text evidence="1">The sequence shown here is derived from an EMBL/GenBank/DDBJ whole genome shotgun (WGS) entry which is preliminary data.</text>
</comment>
<reference evidence="1" key="1">
    <citation type="journal article" date="2019" name="bioRxiv">
        <title>The Genome of the Zebra Mussel, Dreissena polymorpha: A Resource for Invasive Species Research.</title>
        <authorList>
            <person name="McCartney M.A."/>
            <person name="Auch B."/>
            <person name="Kono T."/>
            <person name="Mallez S."/>
            <person name="Zhang Y."/>
            <person name="Obille A."/>
            <person name="Becker A."/>
            <person name="Abrahante J.E."/>
            <person name="Garbe J."/>
            <person name="Badalamenti J.P."/>
            <person name="Herman A."/>
            <person name="Mangelson H."/>
            <person name="Liachko I."/>
            <person name="Sullivan S."/>
            <person name="Sone E.D."/>
            <person name="Koren S."/>
            <person name="Silverstein K.A.T."/>
            <person name="Beckman K.B."/>
            <person name="Gohl D.M."/>
        </authorList>
    </citation>
    <scope>NUCLEOTIDE SEQUENCE</scope>
    <source>
        <strain evidence="1">Duluth1</strain>
        <tissue evidence="1">Whole animal</tissue>
    </source>
</reference>
<gene>
    <name evidence="1" type="ORF">DPMN_147600</name>
</gene>
<keyword evidence="2" id="KW-1185">Reference proteome</keyword>
<dbReference type="EMBL" id="JAIWYP010000007">
    <property type="protein sequence ID" value="KAH3794069.1"/>
    <property type="molecule type" value="Genomic_DNA"/>
</dbReference>
<evidence type="ECO:0000313" key="2">
    <source>
        <dbReference type="Proteomes" id="UP000828390"/>
    </source>
</evidence>
<sequence length="56" mass="6540">MVTCVWFSTYLRKAPTSTWWHMSATRTGAAKNERSRRHSCGHMNKVGFMKGLFEFL</sequence>
<proteinExistence type="predicted"/>
<name>A0A9D4FA62_DREPO</name>
<dbReference type="AlphaFoldDB" id="A0A9D4FA62"/>
<accession>A0A9D4FA62</accession>
<reference evidence="1" key="2">
    <citation type="submission" date="2020-11" db="EMBL/GenBank/DDBJ databases">
        <authorList>
            <person name="McCartney M.A."/>
            <person name="Auch B."/>
            <person name="Kono T."/>
            <person name="Mallez S."/>
            <person name="Becker A."/>
            <person name="Gohl D.M."/>
            <person name="Silverstein K.A.T."/>
            <person name="Koren S."/>
            <person name="Bechman K.B."/>
            <person name="Herman A."/>
            <person name="Abrahante J.E."/>
            <person name="Garbe J."/>
        </authorList>
    </citation>
    <scope>NUCLEOTIDE SEQUENCE</scope>
    <source>
        <strain evidence="1">Duluth1</strain>
        <tissue evidence="1">Whole animal</tissue>
    </source>
</reference>
<organism evidence="1 2">
    <name type="scientific">Dreissena polymorpha</name>
    <name type="common">Zebra mussel</name>
    <name type="synonym">Mytilus polymorpha</name>
    <dbReference type="NCBI Taxonomy" id="45954"/>
    <lineage>
        <taxon>Eukaryota</taxon>
        <taxon>Metazoa</taxon>
        <taxon>Spiralia</taxon>
        <taxon>Lophotrochozoa</taxon>
        <taxon>Mollusca</taxon>
        <taxon>Bivalvia</taxon>
        <taxon>Autobranchia</taxon>
        <taxon>Heteroconchia</taxon>
        <taxon>Euheterodonta</taxon>
        <taxon>Imparidentia</taxon>
        <taxon>Neoheterodontei</taxon>
        <taxon>Myida</taxon>
        <taxon>Dreissenoidea</taxon>
        <taxon>Dreissenidae</taxon>
        <taxon>Dreissena</taxon>
    </lineage>
</organism>